<evidence type="ECO:0000313" key="1">
    <source>
        <dbReference type="EMBL" id="KAF0892451.1"/>
    </source>
</evidence>
<proteinExistence type="predicted"/>
<gene>
    <name evidence="1" type="ORF">E2562_016738</name>
</gene>
<keyword evidence="2" id="KW-1185">Reference proteome</keyword>
<dbReference type="AlphaFoldDB" id="A0A6G1BXD6"/>
<sequence>MAHLPSVRASFEGTTSSTLSLHIPRGGGGWIKGEAIVDNDIKRKTVLDNNGDLGKWQRVSLAPRSVRTGPPDPARFGAWRPPLPLGDFLRLARRPWKGTTFGATSTRHSRIHPSWHKDIHEEQIV</sequence>
<organism evidence="1 2">
    <name type="scientific">Oryza meyeriana var. granulata</name>
    <dbReference type="NCBI Taxonomy" id="110450"/>
    <lineage>
        <taxon>Eukaryota</taxon>
        <taxon>Viridiplantae</taxon>
        <taxon>Streptophyta</taxon>
        <taxon>Embryophyta</taxon>
        <taxon>Tracheophyta</taxon>
        <taxon>Spermatophyta</taxon>
        <taxon>Magnoliopsida</taxon>
        <taxon>Liliopsida</taxon>
        <taxon>Poales</taxon>
        <taxon>Poaceae</taxon>
        <taxon>BOP clade</taxon>
        <taxon>Oryzoideae</taxon>
        <taxon>Oryzeae</taxon>
        <taxon>Oryzinae</taxon>
        <taxon>Oryza</taxon>
        <taxon>Oryza meyeriana</taxon>
    </lineage>
</organism>
<accession>A0A6G1BXD6</accession>
<dbReference type="EMBL" id="SPHZ02000011">
    <property type="protein sequence ID" value="KAF0892451.1"/>
    <property type="molecule type" value="Genomic_DNA"/>
</dbReference>
<name>A0A6G1BXD6_9ORYZ</name>
<dbReference type="Proteomes" id="UP000479710">
    <property type="component" value="Unassembled WGS sequence"/>
</dbReference>
<evidence type="ECO:0000313" key="2">
    <source>
        <dbReference type="Proteomes" id="UP000479710"/>
    </source>
</evidence>
<reference evidence="1 2" key="1">
    <citation type="submission" date="2019-11" db="EMBL/GenBank/DDBJ databases">
        <title>Whole genome sequence of Oryza granulata.</title>
        <authorList>
            <person name="Li W."/>
        </authorList>
    </citation>
    <scope>NUCLEOTIDE SEQUENCE [LARGE SCALE GENOMIC DNA]</scope>
    <source>
        <strain evidence="2">cv. Menghai</strain>
        <tissue evidence="1">Leaf</tissue>
    </source>
</reference>
<protein>
    <submittedName>
        <fullName evidence="1">Uncharacterized protein</fullName>
    </submittedName>
</protein>
<comment type="caution">
    <text evidence="1">The sequence shown here is derived from an EMBL/GenBank/DDBJ whole genome shotgun (WGS) entry which is preliminary data.</text>
</comment>